<evidence type="ECO:0000256" key="1">
    <source>
        <dbReference type="SAM" id="MobiDB-lite"/>
    </source>
</evidence>
<evidence type="ECO:0000313" key="2">
    <source>
        <dbReference type="EMBL" id="TFY50641.1"/>
    </source>
</evidence>
<feature type="region of interest" description="Disordered" evidence="1">
    <location>
        <begin position="19"/>
        <end position="38"/>
    </location>
</feature>
<gene>
    <name evidence="2" type="ORF">EVG20_g11406</name>
</gene>
<proteinExistence type="predicted"/>
<feature type="non-terminal residue" evidence="2">
    <location>
        <position position="102"/>
    </location>
</feature>
<dbReference type="Proteomes" id="UP000298327">
    <property type="component" value="Unassembled WGS sequence"/>
</dbReference>
<comment type="caution">
    <text evidence="2">The sequence shown here is derived from an EMBL/GenBank/DDBJ whole genome shotgun (WGS) entry which is preliminary data.</text>
</comment>
<organism evidence="2 3">
    <name type="scientific">Dentipellis fragilis</name>
    <dbReference type="NCBI Taxonomy" id="205917"/>
    <lineage>
        <taxon>Eukaryota</taxon>
        <taxon>Fungi</taxon>
        <taxon>Dikarya</taxon>
        <taxon>Basidiomycota</taxon>
        <taxon>Agaricomycotina</taxon>
        <taxon>Agaricomycetes</taxon>
        <taxon>Russulales</taxon>
        <taxon>Hericiaceae</taxon>
        <taxon>Dentipellis</taxon>
    </lineage>
</organism>
<protein>
    <submittedName>
        <fullName evidence="2">Uncharacterized protein</fullName>
    </submittedName>
</protein>
<sequence>MISHRPLYVLFERAYDPGPVSAPLAPAGKPPTIPPAAANPAVGPVVPAAPSHQTPGTPVAPVAGVPAPVVPPKQGSIPAAPTPVAPQTTNRRLPKVPVSQQP</sequence>
<keyword evidence="3" id="KW-1185">Reference proteome</keyword>
<feature type="region of interest" description="Disordered" evidence="1">
    <location>
        <begin position="44"/>
        <end position="102"/>
    </location>
</feature>
<feature type="compositionally biased region" description="Low complexity" evidence="1">
    <location>
        <begin position="44"/>
        <end position="67"/>
    </location>
</feature>
<accession>A0A4Y9XN65</accession>
<reference evidence="2 3" key="1">
    <citation type="submission" date="2019-02" db="EMBL/GenBank/DDBJ databases">
        <title>Genome sequencing of the rare red list fungi Dentipellis fragilis.</title>
        <authorList>
            <person name="Buettner E."/>
            <person name="Kellner H."/>
        </authorList>
    </citation>
    <scope>NUCLEOTIDE SEQUENCE [LARGE SCALE GENOMIC DNA]</scope>
    <source>
        <strain evidence="2 3">DSM 105465</strain>
    </source>
</reference>
<evidence type="ECO:0000313" key="3">
    <source>
        <dbReference type="Proteomes" id="UP000298327"/>
    </source>
</evidence>
<dbReference type="AlphaFoldDB" id="A0A4Y9XN65"/>
<name>A0A4Y9XN65_9AGAM</name>
<dbReference type="EMBL" id="SEOQ01001753">
    <property type="protein sequence ID" value="TFY50641.1"/>
    <property type="molecule type" value="Genomic_DNA"/>
</dbReference>